<dbReference type="RefSeq" id="WP_144360034.1">
    <property type="nucleotide sequence ID" value="NZ_VMNH01000023.1"/>
</dbReference>
<dbReference type="OrthoDB" id="6227310at2"/>
<evidence type="ECO:0000313" key="1">
    <source>
        <dbReference type="EMBL" id="TVO70897.1"/>
    </source>
</evidence>
<gene>
    <name evidence="1" type="ORF">FHP88_15700</name>
</gene>
<organism evidence="1 2">
    <name type="scientific">Sedimenticola selenatireducens</name>
    <dbReference type="NCBI Taxonomy" id="191960"/>
    <lineage>
        <taxon>Bacteria</taxon>
        <taxon>Pseudomonadati</taxon>
        <taxon>Pseudomonadota</taxon>
        <taxon>Gammaproteobacteria</taxon>
        <taxon>Chromatiales</taxon>
        <taxon>Sedimenticolaceae</taxon>
        <taxon>Sedimenticola</taxon>
    </lineage>
</organism>
<proteinExistence type="predicted"/>
<keyword evidence="2" id="KW-1185">Reference proteome</keyword>
<dbReference type="Proteomes" id="UP000316649">
    <property type="component" value="Unassembled WGS sequence"/>
</dbReference>
<sequence length="124" mass="14445">MIRIGIFAVLALYAGWLNAGHQHTEKWYQDQWCEWITEHRLDDGTRVDCLTPDHAIEVDFARKWYEGVGQALHYARMTDRCPGVLLIIEQPDDCKYLARLRLLSTRNRPQMKIWSTGPAASRCN</sequence>
<reference evidence="1 2" key="1">
    <citation type="submission" date="2019-07" db="EMBL/GenBank/DDBJ databases">
        <title>The pathways for chlorine oxyanion respiration interact through the shared metabolite chlorate.</title>
        <authorList>
            <person name="Barnum T.P."/>
            <person name="Cheng Y."/>
            <person name="Hill K.A."/>
            <person name="Lucas L.N."/>
            <person name="Carlson H.K."/>
            <person name="Coates J.D."/>
        </authorList>
    </citation>
    <scope>NUCLEOTIDE SEQUENCE [LARGE SCALE GENOMIC DNA]</scope>
    <source>
        <strain evidence="1 2">BK-1</strain>
    </source>
</reference>
<protein>
    <submittedName>
        <fullName evidence="1">Uncharacterized protein</fullName>
    </submittedName>
</protein>
<dbReference type="AlphaFoldDB" id="A0A557S0M0"/>
<accession>A0A557S0M0</accession>
<comment type="caution">
    <text evidence="1">The sequence shown here is derived from an EMBL/GenBank/DDBJ whole genome shotgun (WGS) entry which is preliminary data.</text>
</comment>
<evidence type="ECO:0000313" key="2">
    <source>
        <dbReference type="Proteomes" id="UP000316649"/>
    </source>
</evidence>
<name>A0A557S0M0_9GAMM</name>
<dbReference type="EMBL" id="VMNH01000023">
    <property type="protein sequence ID" value="TVO70897.1"/>
    <property type="molecule type" value="Genomic_DNA"/>
</dbReference>